<keyword evidence="3 10" id="KW-1134">Transmembrane beta strand</keyword>
<dbReference type="Proteomes" id="UP000054976">
    <property type="component" value="Unassembled WGS sequence"/>
</dbReference>
<dbReference type="GO" id="GO:0009279">
    <property type="term" value="C:cell outer membrane"/>
    <property type="evidence" value="ECO:0007669"/>
    <property type="project" value="UniProtKB-SubCell"/>
</dbReference>
<keyword evidence="7 10" id="KW-0472">Membrane</keyword>
<keyword evidence="8 12" id="KW-0675">Receptor</keyword>
<evidence type="ECO:0000259" key="11">
    <source>
        <dbReference type="Pfam" id="PF00593"/>
    </source>
</evidence>
<sequence>MRKVGQFSVRIFIFHKKWFDDKSYGADGSYKITIDKHDLTVGFEYTRFKDGGDKNYSDDYRAHFQNGNYVNSEITGIYLMDDFHITKNFTITPGLRYSSYEGKAGPAGKEEGIKDISMEGIAPSLKLTYTYDKNSLVYLSLARALRMPTPPEHYWHYSPDAGADTGDLPFKKEDGLMIQGGWKNEFPTKTSLEISPYYYRIKNFIYFDLINFVSYNIDRATIYGIEIEVSQQIGKGFSAFANYTFQKSKTKGDPFVENFVAPEDRDFDEIPALPKHKINLGLQYKGARGEKVTLYGRYVSSQKVIYNNNTLYNTDLRVRTQKSYFTADLEVSYPVTKNIFVLGYLHNIFDKNYQERFGYPAAGRNWGIGIRGVF</sequence>
<dbReference type="GO" id="GO:0044718">
    <property type="term" value="P:siderophore transmembrane transport"/>
    <property type="evidence" value="ECO:0007669"/>
    <property type="project" value="TreeGrafter"/>
</dbReference>
<protein>
    <submittedName>
        <fullName evidence="12">TonB dependent receptor</fullName>
    </submittedName>
</protein>
<dbReference type="STRING" id="86166.TAGGR_1279"/>
<evidence type="ECO:0000256" key="6">
    <source>
        <dbReference type="ARBA" id="ARBA00023077"/>
    </source>
</evidence>
<dbReference type="SUPFAM" id="SSF56935">
    <property type="entry name" value="Porins"/>
    <property type="match status" value="1"/>
</dbReference>
<evidence type="ECO:0000256" key="3">
    <source>
        <dbReference type="ARBA" id="ARBA00022452"/>
    </source>
</evidence>
<evidence type="ECO:0000256" key="8">
    <source>
        <dbReference type="ARBA" id="ARBA00023170"/>
    </source>
</evidence>
<keyword evidence="13" id="KW-1185">Reference proteome</keyword>
<feature type="domain" description="TonB-dependent receptor-like beta-barrel" evidence="11">
    <location>
        <begin position="17"/>
        <end position="341"/>
    </location>
</feature>
<name>A0A0U9HM69_9BACT</name>
<dbReference type="InterPro" id="IPR000531">
    <property type="entry name" value="Beta-barrel_TonB"/>
</dbReference>
<organism evidence="12 13">
    <name type="scientific">Thermodesulfovibrio aggregans</name>
    <dbReference type="NCBI Taxonomy" id="86166"/>
    <lineage>
        <taxon>Bacteria</taxon>
        <taxon>Pseudomonadati</taxon>
        <taxon>Nitrospirota</taxon>
        <taxon>Thermodesulfovibrionia</taxon>
        <taxon>Thermodesulfovibrionales</taxon>
        <taxon>Thermodesulfovibrionaceae</taxon>
        <taxon>Thermodesulfovibrio</taxon>
    </lineage>
</organism>
<dbReference type="InterPro" id="IPR036942">
    <property type="entry name" value="Beta-barrel_TonB_sf"/>
</dbReference>
<comment type="subcellular location">
    <subcellularLocation>
        <location evidence="1 10">Cell outer membrane</location>
        <topology evidence="1 10">Multi-pass membrane protein</topology>
    </subcellularLocation>
</comment>
<dbReference type="PANTHER" id="PTHR30069:SF29">
    <property type="entry name" value="HEMOGLOBIN AND HEMOGLOBIN-HAPTOGLOBIN-BINDING PROTEIN 1-RELATED"/>
    <property type="match status" value="1"/>
</dbReference>
<evidence type="ECO:0000313" key="13">
    <source>
        <dbReference type="Proteomes" id="UP000054976"/>
    </source>
</evidence>
<accession>A0A0U9HM69</accession>
<dbReference type="AlphaFoldDB" id="A0A0U9HM69"/>
<comment type="caution">
    <text evidence="12">The sequence shown here is derived from an EMBL/GenBank/DDBJ whole genome shotgun (WGS) entry which is preliminary data.</text>
</comment>
<evidence type="ECO:0000256" key="2">
    <source>
        <dbReference type="ARBA" id="ARBA00022448"/>
    </source>
</evidence>
<evidence type="ECO:0000256" key="9">
    <source>
        <dbReference type="ARBA" id="ARBA00023237"/>
    </source>
</evidence>
<keyword evidence="6" id="KW-0798">TonB box</keyword>
<keyword evidence="9 10" id="KW-0998">Cell outer membrane</keyword>
<evidence type="ECO:0000256" key="5">
    <source>
        <dbReference type="ARBA" id="ARBA00022729"/>
    </source>
</evidence>
<dbReference type="GO" id="GO:0015344">
    <property type="term" value="F:siderophore uptake transmembrane transporter activity"/>
    <property type="evidence" value="ECO:0007669"/>
    <property type="project" value="TreeGrafter"/>
</dbReference>
<reference evidence="13" key="1">
    <citation type="submission" date="2016-01" db="EMBL/GenBank/DDBJ databases">
        <title>Draft genome sequence of Thermodesulfovibrio aggregans strain TGE-P1.</title>
        <authorList>
            <person name="Sekiguchi Y."/>
            <person name="Ohashi A."/>
            <person name="Matsuura N."/>
            <person name="Tourlousse M.D."/>
        </authorList>
    </citation>
    <scope>NUCLEOTIDE SEQUENCE [LARGE SCALE GENOMIC DNA]</scope>
    <source>
        <strain evidence="13">TGE-P1</strain>
    </source>
</reference>
<dbReference type="PROSITE" id="PS52016">
    <property type="entry name" value="TONB_DEPENDENT_REC_3"/>
    <property type="match status" value="1"/>
</dbReference>
<gene>
    <name evidence="12" type="ORF">TAGGR_1279</name>
</gene>
<keyword evidence="5" id="KW-0732">Signal</keyword>
<evidence type="ECO:0000256" key="7">
    <source>
        <dbReference type="ARBA" id="ARBA00023136"/>
    </source>
</evidence>
<keyword evidence="2 10" id="KW-0813">Transport</keyword>
<keyword evidence="4 10" id="KW-0812">Transmembrane</keyword>
<proteinExistence type="inferred from homology"/>
<dbReference type="EMBL" id="BCNO01000001">
    <property type="protein sequence ID" value="GAQ94107.1"/>
    <property type="molecule type" value="Genomic_DNA"/>
</dbReference>
<dbReference type="RefSeq" id="WP_059175584.1">
    <property type="nucleotide sequence ID" value="NZ_BCNO01000001.1"/>
</dbReference>
<comment type="similarity">
    <text evidence="10">Belongs to the TonB-dependent receptor family.</text>
</comment>
<evidence type="ECO:0000313" key="12">
    <source>
        <dbReference type="EMBL" id="GAQ94107.1"/>
    </source>
</evidence>
<evidence type="ECO:0000256" key="4">
    <source>
        <dbReference type="ARBA" id="ARBA00022692"/>
    </source>
</evidence>
<dbReference type="Pfam" id="PF00593">
    <property type="entry name" value="TonB_dep_Rec_b-barrel"/>
    <property type="match status" value="1"/>
</dbReference>
<dbReference type="PANTHER" id="PTHR30069">
    <property type="entry name" value="TONB-DEPENDENT OUTER MEMBRANE RECEPTOR"/>
    <property type="match status" value="1"/>
</dbReference>
<evidence type="ECO:0000256" key="10">
    <source>
        <dbReference type="PROSITE-ProRule" id="PRU01360"/>
    </source>
</evidence>
<evidence type="ECO:0000256" key="1">
    <source>
        <dbReference type="ARBA" id="ARBA00004571"/>
    </source>
</evidence>
<dbReference type="OrthoDB" id="9763670at2"/>
<dbReference type="Gene3D" id="2.40.170.20">
    <property type="entry name" value="TonB-dependent receptor, beta-barrel domain"/>
    <property type="match status" value="1"/>
</dbReference>
<dbReference type="InterPro" id="IPR039426">
    <property type="entry name" value="TonB-dep_rcpt-like"/>
</dbReference>